<feature type="region of interest" description="Disordered" evidence="1">
    <location>
        <begin position="195"/>
        <end position="228"/>
    </location>
</feature>
<feature type="compositionally biased region" description="Polar residues" evidence="1">
    <location>
        <begin position="208"/>
        <end position="228"/>
    </location>
</feature>
<gene>
    <name evidence="2" type="ORF">EC973_007563</name>
</gene>
<protein>
    <submittedName>
        <fullName evidence="2">Uncharacterized protein</fullName>
    </submittedName>
</protein>
<dbReference type="SUPFAM" id="SSF81995">
    <property type="entry name" value="beta-sandwich domain of Sec23/24"/>
    <property type="match status" value="1"/>
</dbReference>
<feature type="region of interest" description="Disordered" evidence="1">
    <location>
        <begin position="86"/>
        <end position="116"/>
    </location>
</feature>
<feature type="region of interest" description="Disordered" evidence="1">
    <location>
        <begin position="148"/>
        <end position="178"/>
    </location>
</feature>
<feature type="compositionally biased region" description="Acidic residues" evidence="1">
    <location>
        <begin position="156"/>
        <end position="165"/>
    </location>
</feature>
<feature type="compositionally biased region" description="Polar residues" evidence="1">
    <location>
        <begin position="36"/>
        <end position="52"/>
    </location>
</feature>
<feature type="compositionally biased region" description="Low complexity" evidence="1">
    <location>
        <begin position="94"/>
        <end position="116"/>
    </location>
</feature>
<comment type="caution">
    <text evidence="2">The sequence shown here is derived from an EMBL/GenBank/DDBJ whole genome shotgun (WGS) entry which is preliminary data.</text>
</comment>
<evidence type="ECO:0000313" key="3">
    <source>
        <dbReference type="Proteomes" id="UP000605846"/>
    </source>
</evidence>
<name>A0A8H7BPL7_9FUNG</name>
<dbReference type="EMBL" id="JABAYA010000057">
    <property type="protein sequence ID" value="KAF7727399.1"/>
    <property type="molecule type" value="Genomic_DNA"/>
</dbReference>
<accession>A0A8H7BPL7</accession>
<feature type="compositionally biased region" description="Basic and acidic residues" evidence="1">
    <location>
        <begin position="166"/>
        <end position="178"/>
    </location>
</feature>
<organism evidence="2 3">
    <name type="scientific">Apophysomyces ossiformis</name>
    <dbReference type="NCBI Taxonomy" id="679940"/>
    <lineage>
        <taxon>Eukaryota</taxon>
        <taxon>Fungi</taxon>
        <taxon>Fungi incertae sedis</taxon>
        <taxon>Mucoromycota</taxon>
        <taxon>Mucoromycotina</taxon>
        <taxon>Mucoromycetes</taxon>
        <taxon>Mucorales</taxon>
        <taxon>Mucorineae</taxon>
        <taxon>Mucoraceae</taxon>
        <taxon>Apophysomyces</taxon>
    </lineage>
</organism>
<dbReference type="AlphaFoldDB" id="A0A8H7BPL7"/>
<reference evidence="2" key="1">
    <citation type="submission" date="2020-01" db="EMBL/GenBank/DDBJ databases">
        <title>Genome Sequencing of Three Apophysomyces-Like Fungal Strains Confirms a Novel Fungal Genus in the Mucoromycota with divergent Burkholderia-like Endosymbiotic Bacteria.</title>
        <authorList>
            <person name="Stajich J.E."/>
            <person name="Macias A.M."/>
            <person name="Carter-House D."/>
            <person name="Lovett B."/>
            <person name="Kasson L.R."/>
            <person name="Berry K."/>
            <person name="Grigoriev I."/>
            <person name="Chang Y."/>
            <person name="Spatafora J."/>
            <person name="Kasson M.T."/>
        </authorList>
    </citation>
    <scope>NUCLEOTIDE SEQUENCE</scope>
    <source>
        <strain evidence="2">NRRL A-21654</strain>
    </source>
</reference>
<keyword evidence="3" id="KW-1185">Reference proteome</keyword>
<dbReference type="Proteomes" id="UP000605846">
    <property type="component" value="Unassembled WGS sequence"/>
</dbReference>
<sequence length="397" mass="44981">MHALLQHLPNKSKYEFFNTTPLDERSLEKYYEHQTKSQNGQSDKDSGNNPSCPKSLRKEFIDALTAISKKDLPRDVKTRLGRLIKKCKEKPVSSKKPQQQEQQQQQQQPQQQPQPQQIFHISAPQGTFGAIGGDRSVVTNITGNQKADNVDFSDRESEEDDMEYDADPRSDLTNDYHPGRMLDYTVEELVMFDSGPEDIGEETDDSISNENTLHGTNDSANASASNTPTTVRHKKSWIVYDFNVIRSLEKFRAVSKTIAPKKLSDMRLLSSSITRYMDMYDTEDEDSEKTEDIFNMIDMDLQVAEGTVSLNSKIVNWSNELSEGERSVGGKRRASDQDNPHFKPDFIVFTTHSRDRYDLAVSEVKPPSNATGNNVAESDLVKIGKEMAWMLNALINK</sequence>
<feature type="region of interest" description="Disordered" evidence="1">
    <location>
        <begin position="30"/>
        <end position="55"/>
    </location>
</feature>
<feature type="compositionally biased region" description="Acidic residues" evidence="1">
    <location>
        <begin position="195"/>
        <end position="207"/>
    </location>
</feature>
<evidence type="ECO:0000313" key="2">
    <source>
        <dbReference type="EMBL" id="KAF7727399.1"/>
    </source>
</evidence>
<dbReference type="OrthoDB" id="2286654at2759"/>
<proteinExistence type="predicted"/>
<evidence type="ECO:0000256" key="1">
    <source>
        <dbReference type="SAM" id="MobiDB-lite"/>
    </source>
</evidence>